<dbReference type="GO" id="GO:1901224">
    <property type="term" value="P:positive regulation of non-canonical NF-kappaB signal transduction"/>
    <property type="evidence" value="ECO:0007669"/>
    <property type="project" value="TreeGrafter"/>
</dbReference>
<dbReference type="SMART" id="SM00369">
    <property type="entry name" value="LRR_TYP"/>
    <property type="match status" value="3"/>
</dbReference>
<dbReference type="Proteomes" id="UP000028760">
    <property type="component" value="Unassembled WGS sequence"/>
</dbReference>
<dbReference type="InterPro" id="IPR003591">
    <property type="entry name" value="Leu-rich_rpt_typical-subtyp"/>
</dbReference>
<accession>A0A087Y1L7</accession>
<feature type="region of interest" description="Disordered" evidence="4">
    <location>
        <begin position="319"/>
        <end position="338"/>
    </location>
</feature>
<evidence type="ECO:0000313" key="7">
    <source>
        <dbReference type="Proteomes" id="UP000028760"/>
    </source>
</evidence>
<reference evidence="7" key="1">
    <citation type="submission" date="2013-10" db="EMBL/GenBank/DDBJ databases">
        <authorList>
            <person name="Schartl M."/>
            <person name="Warren W."/>
        </authorList>
    </citation>
    <scope>NUCLEOTIDE SEQUENCE [LARGE SCALE GENOMIC DNA]</scope>
    <source>
        <strain evidence="7">female</strain>
    </source>
</reference>
<dbReference type="InterPro" id="IPR000483">
    <property type="entry name" value="Cys-rich_flank_reg_C"/>
</dbReference>
<feature type="compositionally biased region" description="Basic and acidic residues" evidence="4">
    <location>
        <begin position="363"/>
        <end position="374"/>
    </location>
</feature>
<dbReference type="Pfam" id="PF13855">
    <property type="entry name" value="LRR_8"/>
    <property type="match status" value="1"/>
</dbReference>
<keyword evidence="2" id="KW-0732">Signal</keyword>
<sequence length="374" mass="41847">ARVTGCAGCLWTTEQVVVSKTLASTQKKLVKRMTNKLLQVIPPNDKSNVSILVIKGNQITLNETDQQALATYTTLVELYLGENLVTTVPAKFFSGLSHLRVLSLSRNNISSLDPEAFSRLDVLEKLDLSNNKLTDLCDKTFINLKSLKDLFHMQAGFGDKYDSWPQMVTEILNLQENPWNCSCSLLDTIGRMKEANISFGGPNVTCASPAEQKGRNLLDSINLCSTSSPVIVHTDHKSPTPPVTSQQFKEINNTPTTTSTSHNCTVSKRQKPLSGHTWKFTACIAALGLTTCILILTAIKGPSWYKSFHNYRHRRLVEDDEEEGQDTMPTETGGCESQQTFTFEELSHRIQEQDEEDGYFEDPYIKRTEDSEEE</sequence>
<dbReference type="PANTHER" id="PTHR31450">
    <property type="entry name" value="LEUCINE-RICH REPEAT-CONTAINING PROTEIN 19 LRRC19 FAMILY MEMBER"/>
    <property type="match status" value="1"/>
</dbReference>
<dbReference type="Pfam" id="PF15176">
    <property type="entry name" value="LRR19-TM"/>
    <property type="match status" value="1"/>
</dbReference>
<organism evidence="6 7">
    <name type="scientific">Poecilia formosa</name>
    <name type="common">Amazon molly</name>
    <name type="synonym">Limia formosa</name>
    <dbReference type="NCBI Taxonomy" id="48698"/>
    <lineage>
        <taxon>Eukaryota</taxon>
        <taxon>Metazoa</taxon>
        <taxon>Chordata</taxon>
        <taxon>Craniata</taxon>
        <taxon>Vertebrata</taxon>
        <taxon>Euteleostomi</taxon>
        <taxon>Actinopterygii</taxon>
        <taxon>Neopterygii</taxon>
        <taxon>Teleostei</taxon>
        <taxon>Neoteleostei</taxon>
        <taxon>Acanthomorphata</taxon>
        <taxon>Ovalentaria</taxon>
        <taxon>Atherinomorphae</taxon>
        <taxon>Cyprinodontiformes</taxon>
        <taxon>Poeciliidae</taxon>
        <taxon>Poeciliinae</taxon>
        <taxon>Poecilia</taxon>
    </lineage>
</organism>
<dbReference type="GO" id="GO:0038023">
    <property type="term" value="F:signaling receptor activity"/>
    <property type="evidence" value="ECO:0007669"/>
    <property type="project" value="TreeGrafter"/>
</dbReference>
<dbReference type="InterPro" id="IPR001611">
    <property type="entry name" value="Leu-rich_rpt"/>
</dbReference>
<dbReference type="GeneTree" id="ENSGT00940000161826"/>
<dbReference type="PROSITE" id="PS51450">
    <property type="entry name" value="LRR"/>
    <property type="match status" value="2"/>
</dbReference>
<feature type="compositionally biased region" description="Polar residues" evidence="4">
    <location>
        <begin position="327"/>
        <end position="338"/>
    </location>
</feature>
<evidence type="ECO:0000259" key="5">
    <source>
        <dbReference type="SMART" id="SM00082"/>
    </source>
</evidence>
<dbReference type="Gene3D" id="3.80.10.10">
    <property type="entry name" value="Ribonuclease Inhibitor"/>
    <property type="match status" value="2"/>
</dbReference>
<dbReference type="GO" id="GO:0005886">
    <property type="term" value="C:plasma membrane"/>
    <property type="evidence" value="ECO:0007669"/>
    <property type="project" value="TreeGrafter"/>
</dbReference>
<feature type="domain" description="LRRCT" evidence="5">
    <location>
        <begin position="177"/>
        <end position="225"/>
    </location>
</feature>
<evidence type="ECO:0000256" key="4">
    <source>
        <dbReference type="SAM" id="MobiDB-lite"/>
    </source>
</evidence>
<protein>
    <recommendedName>
        <fullName evidence="5">LRRCT domain-containing protein</fullName>
    </recommendedName>
</protein>
<evidence type="ECO:0000256" key="1">
    <source>
        <dbReference type="ARBA" id="ARBA00022614"/>
    </source>
</evidence>
<dbReference type="SMART" id="SM00082">
    <property type="entry name" value="LRRCT"/>
    <property type="match status" value="1"/>
</dbReference>
<reference evidence="6" key="3">
    <citation type="submission" date="2025-09" db="UniProtKB">
        <authorList>
            <consortium name="Ensembl"/>
        </authorList>
    </citation>
    <scope>IDENTIFICATION</scope>
</reference>
<keyword evidence="3" id="KW-0677">Repeat</keyword>
<evidence type="ECO:0000256" key="2">
    <source>
        <dbReference type="ARBA" id="ARBA00022729"/>
    </source>
</evidence>
<dbReference type="InterPro" id="IPR032675">
    <property type="entry name" value="LRR_dom_sf"/>
</dbReference>
<keyword evidence="7" id="KW-1185">Reference proteome</keyword>
<dbReference type="PANTHER" id="PTHR31450:SF4">
    <property type="entry name" value="LEUCINE-RICH REPEAT-CONTAINING PROTEIN 19"/>
    <property type="match status" value="1"/>
</dbReference>
<dbReference type="OMA" id="HIILVIC"/>
<name>A0A087Y1L7_POEFO</name>
<feature type="region of interest" description="Disordered" evidence="4">
    <location>
        <begin position="344"/>
        <end position="374"/>
    </location>
</feature>
<evidence type="ECO:0000313" key="6">
    <source>
        <dbReference type="Ensembl" id="ENSPFOP00000011920.1"/>
    </source>
</evidence>
<dbReference type="AlphaFoldDB" id="A0A087Y1L7"/>
<proteinExistence type="predicted"/>
<reference evidence="6" key="2">
    <citation type="submission" date="2025-08" db="UniProtKB">
        <authorList>
            <consortium name="Ensembl"/>
        </authorList>
    </citation>
    <scope>IDENTIFICATION</scope>
</reference>
<evidence type="ECO:0000256" key="3">
    <source>
        <dbReference type="ARBA" id="ARBA00022737"/>
    </source>
</evidence>
<dbReference type="SUPFAM" id="SSF52058">
    <property type="entry name" value="L domain-like"/>
    <property type="match status" value="1"/>
</dbReference>
<dbReference type="Ensembl" id="ENSPFOT00000011937.1">
    <property type="protein sequence ID" value="ENSPFOP00000011920.1"/>
    <property type="gene ID" value="ENSPFOG00000011904.2"/>
</dbReference>
<keyword evidence="1" id="KW-0433">Leucine-rich repeat</keyword>
<dbReference type="EMBL" id="AYCK01008463">
    <property type="status" value="NOT_ANNOTATED_CDS"/>
    <property type="molecule type" value="Genomic_DNA"/>
</dbReference>